<dbReference type="SUPFAM" id="SSF47384">
    <property type="entry name" value="Homodimeric domain of signal transducing histidine kinase"/>
    <property type="match status" value="1"/>
</dbReference>
<comment type="subcellular location">
    <subcellularLocation>
        <location evidence="2">Membrane</location>
    </subcellularLocation>
</comment>
<keyword evidence="9 11" id="KW-0472">Membrane</keyword>
<name>A0A1I2AHY3_9BURK</name>
<dbReference type="SMART" id="SM00388">
    <property type="entry name" value="HisKA"/>
    <property type="match status" value="1"/>
</dbReference>
<evidence type="ECO:0000256" key="9">
    <source>
        <dbReference type="ARBA" id="ARBA00023136"/>
    </source>
</evidence>
<accession>A0A1I2AHY3</accession>
<dbReference type="Pfam" id="PF00512">
    <property type="entry name" value="HisKA"/>
    <property type="match status" value="1"/>
</dbReference>
<organism evidence="13 14">
    <name type="scientific">Paracidovorax wautersii</name>
    <dbReference type="NCBI Taxonomy" id="1177982"/>
    <lineage>
        <taxon>Bacteria</taxon>
        <taxon>Pseudomonadati</taxon>
        <taxon>Pseudomonadota</taxon>
        <taxon>Betaproteobacteria</taxon>
        <taxon>Burkholderiales</taxon>
        <taxon>Comamonadaceae</taxon>
        <taxon>Paracidovorax</taxon>
    </lineage>
</organism>
<reference evidence="14" key="1">
    <citation type="submission" date="2016-10" db="EMBL/GenBank/DDBJ databases">
        <authorList>
            <person name="Varghese N."/>
            <person name="Submissions S."/>
        </authorList>
    </citation>
    <scope>NUCLEOTIDE SEQUENCE [LARGE SCALE GENOMIC DNA]</scope>
    <source>
        <strain evidence="14">DSM 27981</strain>
    </source>
</reference>
<dbReference type="EMBL" id="FONX01000002">
    <property type="protein sequence ID" value="SFE43327.1"/>
    <property type="molecule type" value="Genomic_DNA"/>
</dbReference>
<evidence type="ECO:0000256" key="11">
    <source>
        <dbReference type="SAM" id="Phobius"/>
    </source>
</evidence>
<evidence type="ECO:0000256" key="10">
    <source>
        <dbReference type="SAM" id="MobiDB-lite"/>
    </source>
</evidence>
<dbReference type="InterPro" id="IPR004358">
    <property type="entry name" value="Sig_transdc_His_kin-like_C"/>
</dbReference>
<evidence type="ECO:0000256" key="8">
    <source>
        <dbReference type="ARBA" id="ARBA00022989"/>
    </source>
</evidence>
<dbReference type="AlphaFoldDB" id="A0A1I2AHY3"/>
<dbReference type="EC" id="2.7.13.3" evidence="3"/>
<dbReference type="GO" id="GO:0000155">
    <property type="term" value="F:phosphorelay sensor kinase activity"/>
    <property type="evidence" value="ECO:0007669"/>
    <property type="project" value="InterPro"/>
</dbReference>
<keyword evidence="4" id="KW-0597">Phosphoprotein</keyword>
<dbReference type="InterPro" id="IPR003594">
    <property type="entry name" value="HATPase_dom"/>
</dbReference>
<dbReference type="PRINTS" id="PR00344">
    <property type="entry name" value="BCTRLSENSOR"/>
</dbReference>
<dbReference type="Pfam" id="PF02518">
    <property type="entry name" value="HATPase_c"/>
    <property type="match status" value="1"/>
</dbReference>
<dbReference type="InterPro" id="IPR005467">
    <property type="entry name" value="His_kinase_dom"/>
</dbReference>
<evidence type="ECO:0000256" key="3">
    <source>
        <dbReference type="ARBA" id="ARBA00012438"/>
    </source>
</evidence>
<evidence type="ECO:0000256" key="5">
    <source>
        <dbReference type="ARBA" id="ARBA00022679"/>
    </source>
</evidence>
<evidence type="ECO:0000313" key="14">
    <source>
        <dbReference type="Proteomes" id="UP000199119"/>
    </source>
</evidence>
<dbReference type="GO" id="GO:0005886">
    <property type="term" value="C:plasma membrane"/>
    <property type="evidence" value="ECO:0007669"/>
    <property type="project" value="TreeGrafter"/>
</dbReference>
<keyword evidence="5" id="KW-0808">Transferase</keyword>
<evidence type="ECO:0000256" key="2">
    <source>
        <dbReference type="ARBA" id="ARBA00004370"/>
    </source>
</evidence>
<proteinExistence type="predicted"/>
<keyword evidence="8 11" id="KW-1133">Transmembrane helix</keyword>
<dbReference type="CDD" id="cd00082">
    <property type="entry name" value="HisKA"/>
    <property type="match status" value="1"/>
</dbReference>
<dbReference type="Gene3D" id="3.30.565.10">
    <property type="entry name" value="Histidine kinase-like ATPase, C-terminal domain"/>
    <property type="match status" value="1"/>
</dbReference>
<evidence type="ECO:0000256" key="7">
    <source>
        <dbReference type="ARBA" id="ARBA00022777"/>
    </source>
</evidence>
<dbReference type="OrthoDB" id="8554694at2"/>
<dbReference type="Pfam" id="PF08521">
    <property type="entry name" value="2CSK_N"/>
    <property type="match status" value="1"/>
</dbReference>
<dbReference type="InterPro" id="IPR036097">
    <property type="entry name" value="HisK_dim/P_sf"/>
</dbReference>
<evidence type="ECO:0000256" key="1">
    <source>
        <dbReference type="ARBA" id="ARBA00000085"/>
    </source>
</evidence>
<dbReference type="RefSeq" id="WP_092937367.1">
    <property type="nucleotide sequence ID" value="NZ_FONX01000002.1"/>
</dbReference>
<dbReference type="InterPro" id="IPR050428">
    <property type="entry name" value="TCS_sensor_his_kinase"/>
</dbReference>
<dbReference type="PANTHER" id="PTHR45436">
    <property type="entry name" value="SENSOR HISTIDINE KINASE YKOH"/>
    <property type="match status" value="1"/>
</dbReference>
<dbReference type="InterPro" id="IPR036890">
    <property type="entry name" value="HATPase_C_sf"/>
</dbReference>
<feature type="transmembrane region" description="Helical" evidence="11">
    <location>
        <begin position="176"/>
        <end position="195"/>
    </location>
</feature>
<evidence type="ECO:0000313" key="13">
    <source>
        <dbReference type="EMBL" id="SFE43327.1"/>
    </source>
</evidence>
<dbReference type="Gene3D" id="1.10.287.130">
    <property type="match status" value="1"/>
</dbReference>
<dbReference type="SMART" id="SM00387">
    <property type="entry name" value="HATPase_c"/>
    <property type="match status" value="1"/>
</dbReference>
<gene>
    <name evidence="13" type="ORF">SAMN04489711_10225</name>
</gene>
<dbReference type="SUPFAM" id="SSF55874">
    <property type="entry name" value="ATPase domain of HSP90 chaperone/DNA topoisomerase II/histidine kinase"/>
    <property type="match status" value="1"/>
</dbReference>
<dbReference type="CDD" id="cd00075">
    <property type="entry name" value="HATPase"/>
    <property type="match status" value="1"/>
</dbReference>
<evidence type="ECO:0000256" key="6">
    <source>
        <dbReference type="ARBA" id="ARBA00022692"/>
    </source>
</evidence>
<feature type="transmembrane region" description="Helical" evidence="11">
    <location>
        <begin position="35"/>
        <end position="58"/>
    </location>
</feature>
<protein>
    <recommendedName>
        <fullName evidence="3">histidine kinase</fullName>
        <ecNumber evidence="3">2.7.13.3</ecNumber>
    </recommendedName>
</protein>
<feature type="region of interest" description="Disordered" evidence="10">
    <location>
        <begin position="1"/>
        <end position="25"/>
    </location>
</feature>
<keyword evidence="6 11" id="KW-0812">Transmembrane</keyword>
<dbReference type="InterPro" id="IPR013727">
    <property type="entry name" value="2CSK_N"/>
</dbReference>
<dbReference type="PANTHER" id="PTHR45436:SF1">
    <property type="entry name" value="SENSOR PROTEIN QSEC"/>
    <property type="match status" value="1"/>
</dbReference>
<keyword evidence="14" id="KW-1185">Reference proteome</keyword>
<dbReference type="STRING" id="1177982.SAMN04489711_10225"/>
<feature type="domain" description="Histidine kinase" evidence="12">
    <location>
        <begin position="260"/>
        <end position="487"/>
    </location>
</feature>
<dbReference type="Proteomes" id="UP000199119">
    <property type="component" value="Unassembled WGS sequence"/>
</dbReference>
<sequence length="498" mass="52568">MSGEEGAATPARPAGKATPDAPQPPSLRTRLLRHVLAPLAITWFAGTAVSVLVANGFAQRAFDRALLDDAYTIAANVRIKGGKLDLALSSRELKSVLFDQVETVYFAVLRPDGTLLAGNAYLPAPPPREGDAYRFSDINHRGRDLRAVRVEVAEPEPFEVITAQTVHARSVTLRSVLLYSVVSQLLLLGALALWLRRAIQADLQPLAAFQAELSGRDARDLAPVPVEASTRDLQRLGTAVNDLLGRVAQGVRAQREFAGNVAHELRTPLAGIRALAAYGLAHKDPAVWHEQLAGVAASEARASHLVDQLLALALADEMRSAVAPEPVALDELARDAVLRFLPRADAAGVDLGARGLDQPVTVPGQALLIEGVLNNLIDNAMRYGRPPEGGPPPRITVEILHGGEGADVPGSVTLAVADNGTGISHAQRTDLMQRWAQGREGERLGQGAGLGLAIVARYAELLGTRLVLGPGPGGQGLRAGLVWVLRPAGEGEGGDGPR</sequence>
<dbReference type="PROSITE" id="PS50109">
    <property type="entry name" value="HIS_KIN"/>
    <property type="match status" value="1"/>
</dbReference>
<comment type="catalytic activity">
    <reaction evidence="1">
        <text>ATP + protein L-histidine = ADP + protein N-phospho-L-histidine.</text>
        <dbReference type="EC" id="2.7.13.3"/>
    </reaction>
</comment>
<dbReference type="InterPro" id="IPR003661">
    <property type="entry name" value="HisK_dim/P_dom"/>
</dbReference>
<evidence type="ECO:0000259" key="12">
    <source>
        <dbReference type="PROSITE" id="PS50109"/>
    </source>
</evidence>
<evidence type="ECO:0000256" key="4">
    <source>
        <dbReference type="ARBA" id="ARBA00022553"/>
    </source>
</evidence>
<keyword evidence="7 13" id="KW-0418">Kinase</keyword>